<feature type="compositionally biased region" description="Pro residues" evidence="6">
    <location>
        <begin position="72"/>
        <end position="83"/>
    </location>
</feature>
<comment type="similarity">
    <text evidence="5">Belongs to the TonB family.</text>
</comment>
<dbReference type="GO" id="GO:0015891">
    <property type="term" value="P:siderophore transport"/>
    <property type="evidence" value="ECO:0007669"/>
    <property type="project" value="InterPro"/>
</dbReference>
<dbReference type="Proteomes" id="UP000634139">
    <property type="component" value="Unassembled WGS sequence"/>
</dbReference>
<evidence type="ECO:0000259" key="7">
    <source>
        <dbReference type="PROSITE" id="PS52015"/>
    </source>
</evidence>
<comment type="function">
    <text evidence="5">Interacts with outer membrane receptor proteins that carry out high-affinity binding and energy dependent uptake into the periplasmic space of specific substrates. It could act to transduce energy from the cytoplasmic membrane to specific energy-requiring processes in the outer membrane, resulting in the release into the periplasm of ligands bound by these outer membrane proteins.</text>
</comment>
<dbReference type="PROSITE" id="PS52015">
    <property type="entry name" value="TONB_CTD"/>
    <property type="match status" value="1"/>
</dbReference>
<dbReference type="AlphaFoldDB" id="A0A918RLF4"/>
<feature type="compositionally biased region" description="Pro residues" evidence="6">
    <location>
        <begin position="56"/>
        <end position="65"/>
    </location>
</feature>
<keyword evidence="5" id="KW-0813">Transport</keyword>
<feature type="transmembrane region" description="Helical" evidence="5">
    <location>
        <begin position="20"/>
        <end position="39"/>
    </location>
</feature>
<dbReference type="GO" id="GO:0030288">
    <property type="term" value="C:outer membrane-bounded periplasmic space"/>
    <property type="evidence" value="ECO:0007669"/>
    <property type="project" value="InterPro"/>
</dbReference>
<dbReference type="InterPro" id="IPR003538">
    <property type="entry name" value="TonB"/>
</dbReference>
<comment type="caution">
    <text evidence="8">The sequence shown here is derived from an EMBL/GenBank/DDBJ whole genome shotgun (WGS) entry which is preliminary data.</text>
</comment>
<keyword evidence="5" id="KW-0997">Cell inner membrane</keyword>
<evidence type="ECO:0000313" key="9">
    <source>
        <dbReference type="Proteomes" id="UP000634139"/>
    </source>
</evidence>
<feature type="domain" description="TonB C-terminal" evidence="7">
    <location>
        <begin position="131"/>
        <end position="224"/>
    </location>
</feature>
<evidence type="ECO:0000256" key="4">
    <source>
        <dbReference type="ARBA" id="ARBA00023136"/>
    </source>
</evidence>
<sequence length="224" mass="23063">MAYVDTHTSNHRVATLTTVALIHVAAGFALVNGLAATFIPQAREILRTFDIDPPKPKPVPTPTEPPAAQAPRPAPNRPAPTPADPFAFKPTGPAPTFPTGPVGDAGGGGVGEALFPTPAPTPAPGVAPRAARPKGNPGLWVSTSDYPSAGIRGELEGLVKVRLTITADGKPSDCTITASSGHDVLDGATCAKLLRRARFEPASDHTGAKVAGTWNTAVRWDIPD</sequence>
<evidence type="ECO:0000256" key="5">
    <source>
        <dbReference type="RuleBase" id="RU362123"/>
    </source>
</evidence>
<reference evidence="8" key="2">
    <citation type="submission" date="2020-09" db="EMBL/GenBank/DDBJ databases">
        <authorList>
            <person name="Sun Q."/>
            <person name="Kim S."/>
        </authorList>
    </citation>
    <scope>NUCLEOTIDE SEQUENCE</scope>
    <source>
        <strain evidence="8">KCTC 32422</strain>
    </source>
</reference>
<accession>A0A918RLF4</accession>
<reference evidence="8" key="1">
    <citation type="journal article" date="2014" name="Int. J. Syst. Evol. Microbiol.">
        <title>Complete genome sequence of Corynebacterium casei LMG S-19264T (=DSM 44701T), isolated from a smear-ripened cheese.</title>
        <authorList>
            <consortium name="US DOE Joint Genome Institute (JGI-PGF)"/>
            <person name="Walter F."/>
            <person name="Albersmeier A."/>
            <person name="Kalinowski J."/>
            <person name="Ruckert C."/>
        </authorList>
    </citation>
    <scope>NUCLEOTIDE SEQUENCE</scope>
    <source>
        <strain evidence="8">KCTC 32422</strain>
    </source>
</reference>
<dbReference type="SUPFAM" id="SSF74653">
    <property type="entry name" value="TolA/TonB C-terminal domain"/>
    <property type="match status" value="1"/>
</dbReference>
<keyword evidence="5" id="KW-0653">Protein transport</keyword>
<name>A0A918RLF4_9SPHN</name>
<organism evidence="8 9">
    <name type="scientific">Novosphingobium arvoryzae</name>
    <dbReference type="NCBI Taxonomy" id="1256514"/>
    <lineage>
        <taxon>Bacteria</taxon>
        <taxon>Pseudomonadati</taxon>
        <taxon>Pseudomonadota</taxon>
        <taxon>Alphaproteobacteria</taxon>
        <taxon>Sphingomonadales</taxon>
        <taxon>Sphingomonadaceae</taxon>
        <taxon>Novosphingobium</taxon>
    </lineage>
</organism>
<protein>
    <recommendedName>
        <fullName evidence="5">Protein TonB</fullName>
    </recommendedName>
</protein>
<keyword evidence="5" id="KW-1003">Cell membrane</keyword>
<proteinExistence type="inferred from homology"/>
<dbReference type="PRINTS" id="PR01374">
    <property type="entry name" value="TONBPROTEIN"/>
</dbReference>
<dbReference type="InterPro" id="IPR006260">
    <property type="entry name" value="TonB/TolA_C"/>
</dbReference>
<dbReference type="GO" id="GO:0015031">
    <property type="term" value="P:protein transport"/>
    <property type="evidence" value="ECO:0007669"/>
    <property type="project" value="UniProtKB-UniRule"/>
</dbReference>
<dbReference type="GO" id="GO:0005886">
    <property type="term" value="C:plasma membrane"/>
    <property type="evidence" value="ECO:0007669"/>
    <property type="project" value="UniProtKB-SubCell"/>
</dbReference>
<dbReference type="Pfam" id="PF03544">
    <property type="entry name" value="TonB_C"/>
    <property type="match status" value="1"/>
</dbReference>
<dbReference type="GO" id="GO:0031992">
    <property type="term" value="F:energy transducer activity"/>
    <property type="evidence" value="ECO:0007669"/>
    <property type="project" value="InterPro"/>
</dbReference>
<keyword evidence="4 5" id="KW-0472">Membrane</keyword>
<keyword evidence="3 5" id="KW-1133">Transmembrane helix</keyword>
<keyword evidence="2 5" id="KW-0812">Transmembrane</keyword>
<dbReference type="NCBIfam" id="TIGR01352">
    <property type="entry name" value="tonB_Cterm"/>
    <property type="match status" value="1"/>
</dbReference>
<dbReference type="GO" id="GO:0055085">
    <property type="term" value="P:transmembrane transport"/>
    <property type="evidence" value="ECO:0007669"/>
    <property type="project" value="InterPro"/>
</dbReference>
<dbReference type="InterPro" id="IPR037682">
    <property type="entry name" value="TonB_C"/>
</dbReference>
<dbReference type="RefSeq" id="WP_189541041.1">
    <property type="nucleotide sequence ID" value="NZ_BMZD01000004.1"/>
</dbReference>
<dbReference type="EMBL" id="BMZD01000004">
    <property type="protein sequence ID" value="GGZ99557.1"/>
    <property type="molecule type" value="Genomic_DNA"/>
</dbReference>
<feature type="region of interest" description="Disordered" evidence="6">
    <location>
        <begin position="50"/>
        <end position="117"/>
    </location>
</feature>
<evidence type="ECO:0000313" key="8">
    <source>
        <dbReference type="EMBL" id="GGZ99557.1"/>
    </source>
</evidence>
<comment type="subcellular location">
    <subcellularLocation>
        <location evidence="5">Cell inner membrane</location>
        <topology evidence="5">Single-pass membrane protein</topology>
        <orientation evidence="5">Periplasmic side</orientation>
    </subcellularLocation>
    <subcellularLocation>
        <location evidence="1">Membrane</location>
        <topology evidence="1">Single-pass membrane protein</topology>
    </subcellularLocation>
</comment>
<gene>
    <name evidence="8" type="ORF">GCM10011617_20030</name>
</gene>
<keyword evidence="9" id="KW-1185">Reference proteome</keyword>
<keyword evidence="5" id="KW-0735">Signal-anchor</keyword>
<evidence type="ECO:0000256" key="3">
    <source>
        <dbReference type="ARBA" id="ARBA00022989"/>
    </source>
</evidence>
<evidence type="ECO:0000256" key="6">
    <source>
        <dbReference type="SAM" id="MobiDB-lite"/>
    </source>
</evidence>
<evidence type="ECO:0000256" key="1">
    <source>
        <dbReference type="ARBA" id="ARBA00004167"/>
    </source>
</evidence>
<evidence type="ECO:0000256" key="2">
    <source>
        <dbReference type="ARBA" id="ARBA00022692"/>
    </source>
</evidence>
<dbReference type="Gene3D" id="3.30.1150.10">
    <property type="match status" value="1"/>
</dbReference>